<evidence type="ECO:0000313" key="1">
    <source>
        <dbReference type="EMBL" id="KAH8984115.1"/>
    </source>
</evidence>
<proteinExistence type="predicted"/>
<evidence type="ECO:0000313" key="2">
    <source>
        <dbReference type="Proteomes" id="UP001201163"/>
    </source>
</evidence>
<keyword evidence="2" id="KW-1185">Reference proteome</keyword>
<accession>A0AAD4L9Y7</accession>
<dbReference type="AlphaFoldDB" id="A0AAD4L9Y7"/>
<sequence>MTWIGLLTAFSMQWRPDYGHFRIHGRVRICDLWGGVGVGPSNLVEFACSRGNICLCGVLQGVNGAFELHADIVRRVVVSGDEADEARRYSLFSVTGKDWSVTVGNHSLTALTGSTFADPDRGRLTQMGSIHYGSLFFVAMLWAALPVLARVDVECGWADVRTRSSGDDNRVEVVKDTSWVESRVTLMT</sequence>
<dbReference type="EMBL" id="JAKELL010000079">
    <property type="protein sequence ID" value="KAH8984115.1"/>
    <property type="molecule type" value="Genomic_DNA"/>
</dbReference>
<dbReference type="Proteomes" id="UP001201163">
    <property type="component" value="Unassembled WGS sequence"/>
</dbReference>
<protein>
    <submittedName>
        <fullName evidence="1">Uncharacterized protein</fullName>
    </submittedName>
</protein>
<gene>
    <name evidence="1" type="ORF">EDB92DRAFT_1819201</name>
</gene>
<organism evidence="1 2">
    <name type="scientific">Lactarius akahatsu</name>
    <dbReference type="NCBI Taxonomy" id="416441"/>
    <lineage>
        <taxon>Eukaryota</taxon>
        <taxon>Fungi</taxon>
        <taxon>Dikarya</taxon>
        <taxon>Basidiomycota</taxon>
        <taxon>Agaricomycotina</taxon>
        <taxon>Agaricomycetes</taxon>
        <taxon>Russulales</taxon>
        <taxon>Russulaceae</taxon>
        <taxon>Lactarius</taxon>
    </lineage>
</organism>
<name>A0AAD4L9Y7_9AGAM</name>
<comment type="caution">
    <text evidence="1">The sequence shown here is derived from an EMBL/GenBank/DDBJ whole genome shotgun (WGS) entry which is preliminary data.</text>
</comment>
<reference evidence="1" key="1">
    <citation type="submission" date="2022-01" db="EMBL/GenBank/DDBJ databases">
        <title>Comparative genomics reveals a dynamic genome evolution in the ectomycorrhizal milk-cap (Lactarius) mushrooms.</title>
        <authorList>
            <consortium name="DOE Joint Genome Institute"/>
            <person name="Lebreton A."/>
            <person name="Tang N."/>
            <person name="Kuo A."/>
            <person name="LaButti K."/>
            <person name="Drula E."/>
            <person name="Barry K."/>
            <person name="Clum A."/>
            <person name="Lipzen A."/>
            <person name="Mousain D."/>
            <person name="Ng V."/>
            <person name="Wang R."/>
            <person name="Wang X."/>
            <person name="Dai Y."/>
            <person name="Henrissat B."/>
            <person name="Grigoriev I.V."/>
            <person name="Guerin-Laguette A."/>
            <person name="Yu F."/>
            <person name="Martin F.M."/>
        </authorList>
    </citation>
    <scope>NUCLEOTIDE SEQUENCE</scope>
    <source>
        <strain evidence="1">QP</strain>
    </source>
</reference>